<accession>A0A2V4DXZ3</accession>
<protein>
    <submittedName>
        <fullName evidence="1">Uncharacterized protein</fullName>
    </submittedName>
</protein>
<name>A0A2V4DXZ3_9GAMM</name>
<evidence type="ECO:0000313" key="1">
    <source>
        <dbReference type="EMBL" id="PXZ04359.1"/>
    </source>
</evidence>
<sequence length="387" mass="45113">MSIKPNEKGYVTLYNVIDSGFVPFGSDPLSPSFETINLNDILDKLYDWLKDSERDFQNTSPLDKTDGRLDSITYCKSLYKCPETKDLFFVLWKSVTDGNGNIQGVKPDSSVNDETNNTILLNEKDADKKLIWGLPSYYWYISELNVFATIKFPHSCTDKSLFERYIRDFVLFRMTSLPGRKEFLYDRESINKRDYKYYQVTFGDDLGRFRFKIESKQLIKQSGKDYFSQLIGNKYNYVVIRDRISAIDSNNEQCWFNSLVNPLKKKKPNIKTKDIEVIMPSDLESVTLEDIYEYYDARNMGTSEWSNIGFREKRESATKWCEEFIARDFISCDLGDKATDNHLSALKLCAIINSNRTMLLHNVLESKNKQLEEIAFEKKNKQKTKAS</sequence>
<dbReference type="Proteomes" id="UP000247483">
    <property type="component" value="Unassembled WGS sequence"/>
</dbReference>
<comment type="caution">
    <text evidence="1">The sequence shown here is derived from an EMBL/GenBank/DDBJ whole genome shotgun (WGS) entry which is preliminary data.</text>
</comment>
<evidence type="ECO:0000313" key="2">
    <source>
        <dbReference type="Proteomes" id="UP000247483"/>
    </source>
</evidence>
<dbReference type="RefSeq" id="WP_086360141.1">
    <property type="nucleotide sequence ID" value="NZ_QGLP01000005.1"/>
</dbReference>
<proteinExistence type="predicted"/>
<organism evidence="1 2">
    <name type="scientific">Gilliamella apicola</name>
    <dbReference type="NCBI Taxonomy" id="1196095"/>
    <lineage>
        <taxon>Bacteria</taxon>
        <taxon>Pseudomonadati</taxon>
        <taxon>Pseudomonadota</taxon>
        <taxon>Gammaproteobacteria</taxon>
        <taxon>Orbales</taxon>
        <taxon>Orbaceae</taxon>
        <taxon>Gilliamella</taxon>
    </lineage>
</organism>
<reference evidence="1 2" key="1">
    <citation type="submission" date="2018-05" db="EMBL/GenBank/DDBJ databases">
        <title>Reference genomes for bee gut microbiota database.</title>
        <authorList>
            <person name="Ellegaard K.M."/>
        </authorList>
    </citation>
    <scope>NUCLEOTIDE SEQUENCE [LARGE SCALE GENOMIC DNA]</scope>
    <source>
        <strain evidence="1 2">ESL0177</strain>
    </source>
</reference>
<gene>
    <name evidence="1" type="ORF">DKK79_08350</name>
</gene>
<dbReference type="AlphaFoldDB" id="A0A2V4DXZ3"/>
<dbReference type="EMBL" id="QGLP01000005">
    <property type="protein sequence ID" value="PXZ04359.1"/>
    <property type="molecule type" value="Genomic_DNA"/>
</dbReference>